<proteinExistence type="predicted"/>
<name>A0A0F9JKL9_9ZZZZ</name>
<sequence length="530" mass="62271">MKIVDTGEDFITPEFLNILFFQQRNLVIYPYVDLKHLHTLEIFTVGYSNVDLESTALHDLKRVLEFESENSYSQSPSFYFIYNLGRSNIKEVLSMDSIRCVLNSNENISDLADGRRFIFYNKKNNHFLNYSGGDLEFETNLISTAKTREILNDSIQKIKSTASLIFSELNSNNSFENLPDILKDYNSKYWQKILKFTENFFEIKVPRVEDLDFKLESKVDEKDDLKDFSDEYEVIVSTNKSIGKEFIQCLHEYRSKKVNASHLELEDMFNPLRLYNYLRNRHWKEGIPEMFIKEWGSMSRSQYNLTEIDHDDFERIFKKLNIPLVQINYRKENKLEIKKVNKVSSSIKRLENKTIPFVKDFSAFKEWIFETLDGIENLLGIQPNSSIKKLAGSRFSNSTKNPERVFVDLTNILMADVNKNRNMQIKNVLLIREQILSEGYHPILVTDANTLYNVDDEGGFRKLVKEGVIRQAPADRKADIFVLKLARNHNCRFITNDKYSDPKYKEEFGKEWIRKNRITFIFADGVLVLD</sequence>
<comment type="caution">
    <text evidence="2">The sequence shown here is derived from an EMBL/GenBank/DDBJ whole genome shotgun (WGS) entry which is preliminary data.</text>
</comment>
<accession>A0A0F9JKL9</accession>
<dbReference type="AlphaFoldDB" id="A0A0F9JKL9"/>
<feature type="domain" description="RNase NYN" evidence="1">
    <location>
        <begin position="404"/>
        <end position="523"/>
    </location>
</feature>
<dbReference type="Pfam" id="PF11977">
    <property type="entry name" value="RNase_Zc3h12a"/>
    <property type="match status" value="1"/>
</dbReference>
<gene>
    <name evidence="2" type="ORF">LCGC14_1516720</name>
</gene>
<reference evidence="2" key="1">
    <citation type="journal article" date="2015" name="Nature">
        <title>Complex archaea that bridge the gap between prokaryotes and eukaryotes.</title>
        <authorList>
            <person name="Spang A."/>
            <person name="Saw J.H."/>
            <person name="Jorgensen S.L."/>
            <person name="Zaremba-Niedzwiedzka K."/>
            <person name="Martijn J."/>
            <person name="Lind A.E."/>
            <person name="van Eijk R."/>
            <person name="Schleper C."/>
            <person name="Guy L."/>
            <person name="Ettema T.J."/>
        </authorList>
    </citation>
    <scope>NUCLEOTIDE SEQUENCE</scope>
</reference>
<dbReference type="Gene3D" id="3.40.50.11980">
    <property type="match status" value="1"/>
</dbReference>
<protein>
    <recommendedName>
        <fullName evidence="1">RNase NYN domain-containing protein</fullName>
    </recommendedName>
</protein>
<dbReference type="InterPro" id="IPR021869">
    <property type="entry name" value="RNase_Zc3h12_NYN"/>
</dbReference>
<evidence type="ECO:0000313" key="2">
    <source>
        <dbReference type="EMBL" id="KKM62926.1"/>
    </source>
</evidence>
<organism evidence="2">
    <name type="scientific">marine sediment metagenome</name>
    <dbReference type="NCBI Taxonomy" id="412755"/>
    <lineage>
        <taxon>unclassified sequences</taxon>
        <taxon>metagenomes</taxon>
        <taxon>ecological metagenomes</taxon>
    </lineage>
</organism>
<dbReference type="EMBL" id="LAZR01011199">
    <property type="protein sequence ID" value="KKM62926.1"/>
    <property type="molecule type" value="Genomic_DNA"/>
</dbReference>
<evidence type="ECO:0000259" key="1">
    <source>
        <dbReference type="Pfam" id="PF11977"/>
    </source>
</evidence>